<sequence>MEFIIKTPEGEPAAVAEITPEIIAKQRVGSRIEFKAPHDLTVEFAGGACVVDDIDLIVYIVPDEFFCYRGDDYVLKFVMACRSVLIDHRPPLGAVNARAIISVAE</sequence>
<proteinExistence type="predicted"/>
<keyword evidence="2" id="KW-1185">Reference proteome</keyword>
<name>A0ABU3P262_9FIRM</name>
<evidence type="ECO:0008006" key="3">
    <source>
        <dbReference type="Google" id="ProtNLM"/>
    </source>
</evidence>
<protein>
    <recommendedName>
        <fullName evidence="3">Phage protein</fullName>
    </recommendedName>
</protein>
<evidence type="ECO:0000313" key="1">
    <source>
        <dbReference type="EMBL" id="MDT8902717.1"/>
    </source>
</evidence>
<organism evidence="1 2">
    <name type="scientific">Anaeroselena agilis</name>
    <dbReference type="NCBI Taxonomy" id="3063788"/>
    <lineage>
        <taxon>Bacteria</taxon>
        <taxon>Bacillati</taxon>
        <taxon>Bacillota</taxon>
        <taxon>Negativicutes</taxon>
        <taxon>Acetonemataceae</taxon>
        <taxon>Anaeroselena</taxon>
    </lineage>
</organism>
<dbReference type="EMBL" id="JAUOZS010000001">
    <property type="protein sequence ID" value="MDT8902717.1"/>
    <property type="molecule type" value="Genomic_DNA"/>
</dbReference>
<accession>A0ABU3P262</accession>
<comment type="caution">
    <text evidence="1">The sequence shown here is derived from an EMBL/GenBank/DDBJ whole genome shotgun (WGS) entry which is preliminary data.</text>
</comment>
<dbReference type="RefSeq" id="WP_413781192.1">
    <property type="nucleotide sequence ID" value="NZ_JAUOZS010000001.1"/>
</dbReference>
<dbReference type="Proteomes" id="UP001254848">
    <property type="component" value="Unassembled WGS sequence"/>
</dbReference>
<reference evidence="1 2" key="1">
    <citation type="submission" date="2023-07" db="EMBL/GenBank/DDBJ databases">
        <title>The novel representative of Negativicutes class, Anaeroselena agilis gen. nov. sp. nov.</title>
        <authorList>
            <person name="Prokofeva M.I."/>
            <person name="Elcheninov A.G."/>
            <person name="Klyukina A."/>
            <person name="Kublanov I.V."/>
            <person name="Frolov E.N."/>
            <person name="Podosokorskaya O.A."/>
        </authorList>
    </citation>
    <scope>NUCLEOTIDE SEQUENCE [LARGE SCALE GENOMIC DNA]</scope>
    <source>
        <strain evidence="1 2">4137-cl</strain>
    </source>
</reference>
<evidence type="ECO:0000313" key="2">
    <source>
        <dbReference type="Proteomes" id="UP001254848"/>
    </source>
</evidence>
<gene>
    <name evidence="1" type="ORF">Q4T40_15845</name>
</gene>